<sequence length="582" mass="65727">MATPTTASKEAPPQNAAKGPEIKYEYMFKKDKSPTEQLDALLRAIARHIALEIGDKTEYTLTPAKLAAFYKAVGGDYDALFVQNEHKSISWMWQITGCQHSLNPTDDDFAPPSIPALTPRGFCRWESLEILLGPDEHVPFLQYAVKHFNLKHPETGAPFPPNLPRTVFPQEPDAEVDRWHKHCAAQLNEAAAKEGATDDQTSPEPKPGRTKPASDRPEFTEPKYAYVHVNHSNSSSERQHARPGAQRARPFTYSHVPGRSANPPGVRVPARSPQREHREPPPDDRERRKSFSDYPSPSQDRTPGSSHSNTYASGPFLDPNAKRPTSGSRRHSHPRPYDTDESESEPQPAHQVRRRQASPQPGRKYPPPSSSSIRPSRSQRGETQGNGLKRHSNNSPLGSLRGMISEKVSGVFGSSRPAERPRTDSRQNSYADSPRPRRSPQRPPLASRAQRGGFSDIDSEETSEPETSGEDLRRRRRKDERVRDGYKARPPPYELDRELDDDVDSGGRRYRPSIRRPEVYRRTSSHADIDRRRDQAGFDPRGRDRFRDDRRRYDRRSPNEGGSTSPMTGVTGRRYPADPVYT</sequence>
<keyword evidence="4" id="KW-1185">Reference proteome</keyword>
<evidence type="ECO:0000313" key="3">
    <source>
        <dbReference type="EMBL" id="KAG9258149.1"/>
    </source>
</evidence>
<dbReference type="Pfam" id="PF24355">
    <property type="entry name" value="DUF7514"/>
    <property type="match status" value="1"/>
</dbReference>
<dbReference type="OrthoDB" id="5420895at2759"/>
<feature type="compositionally biased region" description="Basic and acidic residues" evidence="1">
    <location>
        <begin position="515"/>
        <end position="558"/>
    </location>
</feature>
<evidence type="ECO:0000256" key="1">
    <source>
        <dbReference type="SAM" id="MobiDB-lite"/>
    </source>
</evidence>
<feature type="compositionally biased region" description="Acidic residues" evidence="1">
    <location>
        <begin position="457"/>
        <end position="469"/>
    </location>
</feature>
<organism evidence="3 4">
    <name type="scientific">Emericellopsis atlantica</name>
    <dbReference type="NCBI Taxonomy" id="2614577"/>
    <lineage>
        <taxon>Eukaryota</taxon>
        <taxon>Fungi</taxon>
        <taxon>Dikarya</taxon>
        <taxon>Ascomycota</taxon>
        <taxon>Pezizomycotina</taxon>
        <taxon>Sordariomycetes</taxon>
        <taxon>Hypocreomycetidae</taxon>
        <taxon>Hypocreales</taxon>
        <taxon>Bionectriaceae</taxon>
        <taxon>Emericellopsis</taxon>
    </lineage>
</organism>
<protein>
    <submittedName>
        <fullName evidence="3">Hydroxyproline-rich glycoprotein DZ-HRGP</fullName>
    </submittedName>
</protein>
<evidence type="ECO:0000259" key="2">
    <source>
        <dbReference type="Pfam" id="PF24355"/>
    </source>
</evidence>
<dbReference type="AlphaFoldDB" id="A0A9P8CSJ1"/>
<dbReference type="GeneID" id="70289930"/>
<proteinExistence type="predicted"/>
<dbReference type="EMBL" id="MU251244">
    <property type="protein sequence ID" value="KAG9258149.1"/>
    <property type="molecule type" value="Genomic_DNA"/>
</dbReference>
<dbReference type="InterPro" id="IPR055936">
    <property type="entry name" value="DUF7514"/>
</dbReference>
<feature type="compositionally biased region" description="Basic and acidic residues" evidence="1">
    <location>
        <begin position="273"/>
        <end position="291"/>
    </location>
</feature>
<feature type="region of interest" description="Disordered" evidence="1">
    <location>
        <begin position="231"/>
        <end position="582"/>
    </location>
</feature>
<accession>A0A9P8CSJ1</accession>
<dbReference type="Proteomes" id="UP000887229">
    <property type="component" value="Unassembled WGS sequence"/>
</dbReference>
<feature type="compositionally biased region" description="Polar residues" evidence="1">
    <location>
        <begin position="293"/>
        <end position="312"/>
    </location>
</feature>
<feature type="region of interest" description="Disordered" evidence="1">
    <location>
        <begin position="190"/>
        <end position="219"/>
    </location>
</feature>
<comment type="caution">
    <text evidence="3">The sequence shown here is derived from an EMBL/GenBank/DDBJ whole genome shotgun (WGS) entry which is preliminary data.</text>
</comment>
<reference evidence="3" key="1">
    <citation type="journal article" date="2021" name="IMA Fungus">
        <title>Genomic characterization of three marine fungi, including Emericellopsis atlantica sp. nov. with signatures of a generalist lifestyle and marine biomass degradation.</title>
        <authorList>
            <person name="Hagestad O.C."/>
            <person name="Hou L."/>
            <person name="Andersen J.H."/>
            <person name="Hansen E.H."/>
            <person name="Altermark B."/>
            <person name="Li C."/>
            <person name="Kuhnert E."/>
            <person name="Cox R.J."/>
            <person name="Crous P.W."/>
            <person name="Spatafora J.W."/>
            <person name="Lail K."/>
            <person name="Amirebrahimi M."/>
            <person name="Lipzen A."/>
            <person name="Pangilinan J."/>
            <person name="Andreopoulos W."/>
            <person name="Hayes R.D."/>
            <person name="Ng V."/>
            <person name="Grigoriev I.V."/>
            <person name="Jackson S.A."/>
            <person name="Sutton T.D.S."/>
            <person name="Dobson A.D.W."/>
            <person name="Rama T."/>
        </authorList>
    </citation>
    <scope>NUCLEOTIDE SEQUENCE</scope>
    <source>
        <strain evidence="3">TS7</strain>
    </source>
</reference>
<dbReference type="PANTHER" id="PTHR39611">
    <property type="entry name" value="HYDROXYPROLINE-RICH GLYCOPROTEIN DZ-HRGP-RELATED"/>
    <property type="match status" value="1"/>
</dbReference>
<evidence type="ECO:0000313" key="4">
    <source>
        <dbReference type="Proteomes" id="UP000887229"/>
    </source>
</evidence>
<name>A0A9P8CSJ1_9HYPO</name>
<gene>
    <name evidence="3" type="ORF">F5Z01DRAFT_321531</name>
</gene>
<feature type="domain" description="DUF7514" evidence="2">
    <location>
        <begin position="26"/>
        <end position="183"/>
    </location>
</feature>
<dbReference type="RefSeq" id="XP_046122073.1">
    <property type="nucleotide sequence ID" value="XM_046259027.1"/>
</dbReference>
<dbReference type="PANTHER" id="PTHR39611:SF2">
    <property type="entry name" value="HYDROXYPROLINE-RICH GLYCOPROTEIN DZ-HRGP"/>
    <property type="match status" value="1"/>
</dbReference>